<reference evidence="2" key="1">
    <citation type="submission" date="2010-12" db="EMBL/GenBank/DDBJ databases">
        <title>A gene missed by genome annotation that is expressed only in Mycobacterium avium subsp. paratuberculosis.</title>
        <authorList>
            <person name="Bannantine J.P."/>
        </authorList>
    </citation>
    <scope>NUCLEOTIDE SEQUENCE</scope>
    <source>
        <strain evidence="2">ATCC 19698</strain>
    </source>
</reference>
<proteinExistence type="predicted"/>
<name>F2XXF0_MYCPC</name>
<organism evidence="2">
    <name type="scientific">Mycobacterium paratuberculosis</name>
    <dbReference type="NCBI Taxonomy" id="1770"/>
    <lineage>
        <taxon>Bacteria</taxon>
        <taxon>Bacillati</taxon>
        <taxon>Actinomycetota</taxon>
        <taxon>Actinomycetes</taxon>
        <taxon>Mycobacteriales</taxon>
        <taxon>Mycobacteriaceae</taxon>
        <taxon>Mycobacterium</taxon>
        <taxon>Mycobacterium avium complex (MAC)</taxon>
    </lineage>
</organism>
<feature type="region of interest" description="Disordered" evidence="1">
    <location>
        <begin position="176"/>
        <end position="197"/>
    </location>
</feature>
<evidence type="ECO:0000313" key="2">
    <source>
        <dbReference type="EMBL" id="ADT63776.1"/>
    </source>
</evidence>
<accession>F2XXF0</accession>
<dbReference type="AlphaFoldDB" id="F2XXF0"/>
<protein>
    <submittedName>
        <fullName evidence="2">UP1</fullName>
    </submittedName>
</protein>
<gene>
    <name evidence="2" type="ORF">MAP3422</name>
</gene>
<dbReference type="EMBL" id="HQ676592">
    <property type="protein sequence ID" value="ADT63776.1"/>
    <property type="molecule type" value="Genomic_DNA"/>
</dbReference>
<feature type="region of interest" description="Disordered" evidence="1">
    <location>
        <begin position="231"/>
        <end position="319"/>
    </location>
</feature>
<feature type="region of interest" description="Disordered" evidence="1">
    <location>
        <begin position="108"/>
        <end position="128"/>
    </location>
</feature>
<evidence type="ECO:0000256" key="1">
    <source>
        <dbReference type="SAM" id="MobiDB-lite"/>
    </source>
</evidence>
<feature type="compositionally biased region" description="Gly residues" evidence="1">
    <location>
        <begin position="247"/>
        <end position="266"/>
    </location>
</feature>
<feature type="compositionally biased region" description="Basic and acidic residues" evidence="1">
    <location>
        <begin position="114"/>
        <end position="123"/>
    </location>
</feature>
<feature type="compositionally biased region" description="Low complexity" evidence="1">
    <location>
        <begin position="294"/>
        <end position="314"/>
    </location>
</feature>
<sequence length="332" mass="35122">MSWTWVVEGPAVDEDATGAGARIVELDALGKQLQRGAEVIGRHVNDVGIQRITDDRYAQRGHLQAQLMGASGAWPQPVQTVRGQQLHLRQRVGRPGFADRLHPAPVLDDAAGQHPREHQRRVDGGPGQIGLVHQPAGEQRLIGAAHLAPRGEQQHPGGQPVQPVRGAQLGQAELPAQPHQRGLGDVPSARHGGQKVRLVDDDDVVVAVQHREVEGHHHLVGQLAIEVHTGPGRQHGGLVDHRPVGGNHFGGKDFGAGRGAEPGGELGQHRTAAQPHPGGSQPVANRQRRRSQLSGTGSRISARASGALARSSSADTSSGWACDRISACTRAV</sequence>